<dbReference type="Gene3D" id="1.10.400.10">
    <property type="entry name" value="GI Alpha 1, domain 2-like"/>
    <property type="match status" value="1"/>
</dbReference>
<dbReference type="GO" id="GO:0007188">
    <property type="term" value="P:adenylate cyclase-modulating G protein-coupled receptor signaling pathway"/>
    <property type="evidence" value="ECO:0007669"/>
    <property type="project" value="TreeGrafter"/>
</dbReference>
<feature type="binding site" evidence="7">
    <location>
        <position position="239"/>
    </location>
    <ligand>
        <name>Mg(2+)</name>
        <dbReference type="ChEBI" id="CHEBI:18420"/>
    </ligand>
</feature>
<dbReference type="PANTHER" id="PTHR10218">
    <property type="entry name" value="GTP-BINDING PROTEIN ALPHA SUBUNIT"/>
    <property type="match status" value="1"/>
</dbReference>
<feature type="binding site" evidence="7">
    <location>
        <position position="48"/>
    </location>
    <ligand>
        <name>Mg(2+)</name>
        <dbReference type="ChEBI" id="CHEBI:18420"/>
    </ligand>
</feature>
<organism evidence="9 10">
    <name type="scientific">Rhizoclosmatium globosum</name>
    <dbReference type="NCBI Taxonomy" id="329046"/>
    <lineage>
        <taxon>Eukaryota</taxon>
        <taxon>Fungi</taxon>
        <taxon>Fungi incertae sedis</taxon>
        <taxon>Chytridiomycota</taxon>
        <taxon>Chytridiomycota incertae sedis</taxon>
        <taxon>Chytridiomycetes</taxon>
        <taxon>Chytridiales</taxon>
        <taxon>Chytriomycetaceae</taxon>
        <taxon>Rhizoclosmatium</taxon>
    </lineage>
</organism>
<reference evidence="9 10" key="1">
    <citation type="submission" date="2016-07" db="EMBL/GenBank/DDBJ databases">
        <title>Pervasive Adenine N6-methylation of Active Genes in Fungi.</title>
        <authorList>
            <consortium name="DOE Joint Genome Institute"/>
            <person name="Mondo S.J."/>
            <person name="Dannebaum R.O."/>
            <person name="Kuo R.C."/>
            <person name="Labutti K."/>
            <person name="Haridas S."/>
            <person name="Kuo A."/>
            <person name="Salamov A."/>
            <person name="Ahrendt S.R."/>
            <person name="Lipzen A."/>
            <person name="Sullivan W."/>
            <person name="Andreopoulos W.B."/>
            <person name="Clum A."/>
            <person name="Lindquist E."/>
            <person name="Daum C."/>
            <person name="Ramamoorthy G.K."/>
            <person name="Gryganskyi A."/>
            <person name="Culley D."/>
            <person name="Magnuson J.K."/>
            <person name="James T.Y."/>
            <person name="O'Malley M.A."/>
            <person name="Stajich J.E."/>
            <person name="Spatafora J.W."/>
            <person name="Visel A."/>
            <person name="Grigoriev I.V."/>
        </authorList>
    </citation>
    <scope>NUCLEOTIDE SEQUENCE [LARGE SCALE GENOMIC DNA]</scope>
    <source>
        <strain evidence="9 10">JEL800</strain>
    </source>
</reference>
<keyword evidence="10" id="KW-1185">Reference proteome</keyword>
<dbReference type="Gene3D" id="3.40.50.300">
    <property type="entry name" value="P-loop containing nucleotide triphosphate hydrolases"/>
    <property type="match status" value="2"/>
</dbReference>
<dbReference type="Pfam" id="PF00503">
    <property type="entry name" value="G-alpha"/>
    <property type="match status" value="1"/>
</dbReference>
<evidence type="ECO:0000256" key="4">
    <source>
        <dbReference type="ARBA" id="ARBA00023134"/>
    </source>
</evidence>
<dbReference type="GO" id="GO:0005525">
    <property type="term" value="F:GTP binding"/>
    <property type="evidence" value="ECO:0007669"/>
    <property type="project" value="UniProtKB-KW"/>
</dbReference>
<dbReference type="GO" id="GO:0003924">
    <property type="term" value="F:GTPase activity"/>
    <property type="evidence" value="ECO:0007669"/>
    <property type="project" value="InterPro"/>
</dbReference>
<feature type="binding site" evidence="6">
    <location>
        <position position="382"/>
    </location>
    <ligand>
        <name>GTP</name>
        <dbReference type="ChEBI" id="CHEBI:37565"/>
    </ligand>
</feature>
<evidence type="ECO:0000313" key="10">
    <source>
        <dbReference type="Proteomes" id="UP000193642"/>
    </source>
</evidence>
<gene>
    <name evidence="9" type="ORF">BCR33DRAFT_474028</name>
</gene>
<feature type="binding site" evidence="6">
    <location>
        <begin position="258"/>
        <end position="262"/>
    </location>
    <ligand>
        <name>GTP</name>
        <dbReference type="ChEBI" id="CHEBI:37565"/>
    </ligand>
</feature>
<dbReference type="InterPro" id="IPR011025">
    <property type="entry name" value="GproteinA_insert"/>
</dbReference>
<sequence length="411" mass="46612">MGCTSSSNLHEEDAKAQLRAQEIDKQIEEERKKLENVRGTKLLLLGKSTILKQMKIIYGVGFTSEEVEGFRLTLLSNILDCITTLVAAMDTLEIPGDSTDDSELDSSPVPVGRNFAKDGPIAAFAKSQYTAVNKPVGKKRVSVAAVDELISHNLVITPKLMLLLSSETVDGFKKGQVPNLVQDAIEMIWKDSGTQYCYSRSNEYQLMECCKYVMEHMRRICSPTFKPTEEDILHSRKRTVTITETKFKADNVVYSVFDVGGQRSERKKWAPYFDNVQAIIFVVALSAYDQTCMEAEGMNRMIESINVFNSIIQFPLFKKTGIILFLNKIDLFKEKIQVTPISNFFSNFQENTYDNGCKFFRTQFTSLNKDKDRQLFTHFTWATDTKQIAQILKAVRECVQKLNLQAVGLVN</sequence>
<dbReference type="EMBL" id="MCGO01000053">
    <property type="protein sequence ID" value="ORY36929.1"/>
    <property type="molecule type" value="Genomic_DNA"/>
</dbReference>
<dbReference type="CDD" id="cd00066">
    <property type="entry name" value="G-alpha"/>
    <property type="match status" value="1"/>
</dbReference>
<evidence type="ECO:0000256" key="8">
    <source>
        <dbReference type="SAM" id="Coils"/>
    </source>
</evidence>
<dbReference type="InterPro" id="IPR002975">
    <property type="entry name" value="Fungi_Gprotein_alpha"/>
</dbReference>
<feature type="coiled-coil region" evidence="8">
    <location>
        <begin position="11"/>
        <end position="40"/>
    </location>
</feature>
<keyword evidence="8" id="KW-0175">Coiled coil</keyword>
<dbReference type="InterPro" id="IPR001019">
    <property type="entry name" value="Gprotein_alpha_su"/>
</dbReference>
<dbReference type="PROSITE" id="PS51882">
    <property type="entry name" value="G_ALPHA"/>
    <property type="match status" value="1"/>
</dbReference>
<keyword evidence="2 6" id="KW-0547">Nucleotide-binding</keyword>
<evidence type="ECO:0000256" key="3">
    <source>
        <dbReference type="ARBA" id="ARBA00022842"/>
    </source>
</evidence>
<evidence type="ECO:0000313" key="9">
    <source>
        <dbReference type="EMBL" id="ORY36929.1"/>
    </source>
</evidence>
<dbReference type="OrthoDB" id="5817230at2759"/>
<keyword evidence="3 7" id="KW-0460">Magnesium</keyword>
<dbReference type="GO" id="GO:0005834">
    <property type="term" value="C:heterotrimeric G-protein complex"/>
    <property type="evidence" value="ECO:0007669"/>
    <property type="project" value="InterPro"/>
</dbReference>
<dbReference type="Proteomes" id="UP000193642">
    <property type="component" value="Unassembled WGS sequence"/>
</dbReference>
<keyword evidence="4 6" id="KW-0342">GTP-binding</keyword>
<dbReference type="PANTHER" id="PTHR10218:SF302">
    <property type="entry name" value="GUANINE NUCLEOTIDE-BINDING PROTEIN ALPHA-5 SUBUNIT"/>
    <property type="match status" value="1"/>
</dbReference>
<keyword evidence="1 7" id="KW-0479">Metal-binding</keyword>
<dbReference type="FunFam" id="3.40.50.300:FF:002307">
    <property type="entry name" value="Guanine nucleotide-binding protein G(k) subunit alpha"/>
    <property type="match status" value="1"/>
</dbReference>
<evidence type="ECO:0000256" key="7">
    <source>
        <dbReference type="PIRSR" id="PIRSR601019-2"/>
    </source>
</evidence>
<dbReference type="GO" id="GO:0001664">
    <property type="term" value="F:G protein-coupled receptor binding"/>
    <property type="evidence" value="ECO:0007669"/>
    <property type="project" value="InterPro"/>
</dbReference>
<proteinExistence type="predicted"/>
<dbReference type="SUPFAM" id="SSF47895">
    <property type="entry name" value="Transducin (alpha subunit), insertion domain"/>
    <property type="match status" value="1"/>
</dbReference>
<dbReference type="PRINTS" id="PR00318">
    <property type="entry name" value="GPROTEINA"/>
</dbReference>
<evidence type="ECO:0000256" key="6">
    <source>
        <dbReference type="PIRSR" id="PIRSR601019-1"/>
    </source>
</evidence>
<dbReference type="SUPFAM" id="SSF52540">
    <property type="entry name" value="P-loop containing nucleoside triphosphate hydrolases"/>
    <property type="match status" value="1"/>
</dbReference>
<feature type="binding site" evidence="6">
    <location>
        <begin position="233"/>
        <end position="239"/>
    </location>
    <ligand>
        <name>GTP</name>
        <dbReference type="ChEBI" id="CHEBI:37565"/>
    </ligand>
</feature>
<accession>A0A1Y2BQA1</accession>
<dbReference type="SMART" id="SM00275">
    <property type="entry name" value="G_alpha"/>
    <property type="match status" value="1"/>
</dbReference>
<dbReference type="PRINTS" id="PR01241">
    <property type="entry name" value="GPROTEINAFNG"/>
</dbReference>
<keyword evidence="5" id="KW-0807">Transducer</keyword>
<dbReference type="GO" id="GO:0031683">
    <property type="term" value="F:G-protein beta/gamma-subunit complex binding"/>
    <property type="evidence" value="ECO:0007669"/>
    <property type="project" value="InterPro"/>
</dbReference>
<dbReference type="STRING" id="329046.A0A1Y2BQA1"/>
<feature type="binding site" evidence="6">
    <location>
        <begin position="327"/>
        <end position="330"/>
    </location>
    <ligand>
        <name>GTP</name>
        <dbReference type="ChEBI" id="CHEBI:37565"/>
    </ligand>
</feature>
<dbReference type="GO" id="GO:0005737">
    <property type="term" value="C:cytoplasm"/>
    <property type="evidence" value="ECO:0007669"/>
    <property type="project" value="TreeGrafter"/>
</dbReference>
<evidence type="ECO:0000256" key="5">
    <source>
        <dbReference type="ARBA" id="ARBA00023224"/>
    </source>
</evidence>
<dbReference type="AlphaFoldDB" id="A0A1Y2BQA1"/>
<protein>
    <submittedName>
        <fullName evidence="9">G protein alpha subunit</fullName>
    </submittedName>
</protein>
<name>A0A1Y2BQA1_9FUNG</name>
<evidence type="ECO:0000256" key="1">
    <source>
        <dbReference type="ARBA" id="ARBA00022723"/>
    </source>
</evidence>
<evidence type="ECO:0000256" key="2">
    <source>
        <dbReference type="ARBA" id="ARBA00022741"/>
    </source>
</evidence>
<dbReference type="GO" id="GO:0046872">
    <property type="term" value="F:metal ion binding"/>
    <property type="evidence" value="ECO:0007669"/>
    <property type="project" value="UniProtKB-KW"/>
</dbReference>
<dbReference type="InterPro" id="IPR027417">
    <property type="entry name" value="P-loop_NTPase"/>
</dbReference>
<comment type="caution">
    <text evidence="9">The sequence shown here is derived from an EMBL/GenBank/DDBJ whole genome shotgun (WGS) entry which is preliminary data.</text>
</comment>